<evidence type="ECO:0000256" key="1">
    <source>
        <dbReference type="ARBA" id="ARBA00001452"/>
    </source>
</evidence>
<reference evidence="11 12" key="1">
    <citation type="submission" date="2023-01" db="EMBL/GenBank/DDBJ databases">
        <title>Analysis of 21 Apiospora genomes using comparative genomics revels a genus with tremendous synthesis potential of carbohydrate active enzymes and secondary metabolites.</title>
        <authorList>
            <person name="Sorensen T."/>
        </authorList>
    </citation>
    <scope>NUCLEOTIDE SEQUENCE [LARGE SCALE GENOMIC DNA]</scope>
    <source>
        <strain evidence="11 12">CBS 83171</strain>
    </source>
</reference>
<comment type="caution">
    <text evidence="11">The sequence shown here is derived from an EMBL/GenBank/DDBJ whole genome shotgun (WGS) entry which is preliminary data.</text>
</comment>
<organism evidence="11 12">
    <name type="scientific">Apiospora saccharicola</name>
    <dbReference type="NCBI Taxonomy" id="335842"/>
    <lineage>
        <taxon>Eukaryota</taxon>
        <taxon>Fungi</taxon>
        <taxon>Dikarya</taxon>
        <taxon>Ascomycota</taxon>
        <taxon>Pezizomycotina</taxon>
        <taxon>Sordariomycetes</taxon>
        <taxon>Xylariomycetidae</taxon>
        <taxon>Amphisphaeriales</taxon>
        <taxon>Apiosporaceae</taxon>
        <taxon>Apiospora</taxon>
    </lineage>
</organism>
<accession>A0ABR1U8G2</accession>
<dbReference type="PIRSF" id="PIRSF016302">
    <property type="entry name" value="Man_a_manosd"/>
    <property type="match status" value="1"/>
</dbReference>
<keyword evidence="6" id="KW-0325">Glycoprotein</keyword>
<evidence type="ECO:0000256" key="4">
    <source>
        <dbReference type="ARBA" id="ARBA00022729"/>
    </source>
</evidence>
<evidence type="ECO:0000256" key="5">
    <source>
        <dbReference type="ARBA" id="ARBA00022801"/>
    </source>
</evidence>
<dbReference type="PANTHER" id="PTHR12145:SF36">
    <property type="entry name" value="MANNAN ENDO-1,6-ALPHA-MANNOSIDASE DCW1"/>
    <property type="match status" value="1"/>
</dbReference>
<gene>
    <name evidence="11" type="ORF">PG996_013559</name>
</gene>
<evidence type="ECO:0000256" key="10">
    <source>
        <dbReference type="SAM" id="SignalP"/>
    </source>
</evidence>
<evidence type="ECO:0000256" key="7">
    <source>
        <dbReference type="ARBA" id="ARBA00023295"/>
    </source>
</evidence>
<feature type="chain" id="PRO_5047167899" description="Mannan endo-1,6-alpha-mannosidase" evidence="10">
    <location>
        <begin position="20"/>
        <end position="465"/>
    </location>
</feature>
<keyword evidence="4 10" id="KW-0732">Signal</keyword>
<dbReference type="Gene3D" id="1.50.10.20">
    <property type="match status" value="1"/>
</dbReference>
<evidence type="ECO:0000256" key="8">
    <source>
        <dbReference type="PIRNR" id="PIRNR016302"/>
    </source>
</evidence>
<comment type="catalytic activity">
    <reaction evidence="1 8">
        <text>Random hydrolysis of (1-&gt;6)-alpha-D-mannosidic linkages in unbranched (1-&gt;6)-mannans.</text>
        <dbReference type="EC" id="3.2.1.101"/>
    </reaction>
</comment>
<evidence type="ECO:0000256" key="3">
    <source>
        <dbReference type="ARBA" id="ARBA00012350"/>
    </source>
</evidence>
<evidence type="ECO:0000313" key="12">
    <source>
        <dbReference type="Proteomes" id="UP001446871"/>
    </source>
</evidence>
<evidence type="ECO:0000313" key="11">
    <source>
        <dbReference type="EMBL" id="KAK8054258.1"/>
    </source>
</evidence>
<protein>
    <recommendedName>
        <fullName evidence="3 8">Mannan endo-1,6-alpha-mannosidase</fullName>
        <ecNumber evidence="3 8">3.2.1.101</ecNumber>
    </recommendedName>
</protein>
<dbReference type="EC" id="3.2.1.101" evidence="3 8"/>
<name>A0ABR1U8G2_9PEZI</name>
<proteinExistence type="inferred from homology"/>
<dbReference type="Proteomes" id="UP001446871">
    <property type="component" value="Unassembled WGS sequence"/>
</dbReference>
<dbReference type="EMBL" id="JAQQWM010000008">
    <property type="protein sequence ID" value="KAK8054258.1"/>
    <property type="molecule type" value="Genomic_DNA"/>
</dbReference>
<comment type="similarity">
    <text evidence="2 8">Belongs to the glycosyl hydrolase 76 family.</text>
</comment>
<feature type="signal peptide" evidence="10">
    <location>
        <begin position="1"/>
        <end position="19"/>
    </location>
</feature>
<dbReference type="SUPFAM" id="SSF48208">
    <property type="entry name" value="Six-hairpin glycosidases"/>
    <property type="match status" value="1"/>
</dbReference>
<keyword evidence="9" id="KW-0812">Transmembrane</keyword>
<dbReference type="PANTHER" id="PTHR12145">
    <property type="entry name" value="MANNAN ENDO-1,6-ALPHA-MANNOSIDASE DCW1"/>
    <property type="match status" value="1"/>
</dbReference>
<keyword evidence="9" id="KW-1133">Transmembrane helix</keyword>
<keyword evidence="5 8" id="KW-0378">Hydrolase</keyword>
<evidence type="ECO:0000256" key="2">
    <source>
        <dbReference type="ARBA" id="ARBA00009699"/>
    </source>
</evidence>
<keyword evidence="12" id="KW-1185">Reference proteome</keyword>
<dbReference type="InterPro" id="IPR014480">
    <property type="entry name" value="Mannan-1_6-alpha_mannosidase"/>
</dbReference>
<dbReference type="InterPro" id="IPR008928">
    <property type="entry name" value="6-hairpin_glycosidase_sf"/>
</dbReference>
<dbReference type="InterPro" id="IPR005198">
    <property type="entry name" value="Glyco_hydro_76"/>
</dbReference>
<evidence type="ECO:0000256" key="9">
    <source>
        <dbReference type="SAM" id="Phobius"/>
    </source>
</evidence>
<feature type="transmembrane region" description="Helical" evidence="9">
    <location>
        <begin position="442"/>
        <end position="464"/>
    </location>
</feature>
<evidence type="ECO:0000256" key="6">
    <source>
        <dbReference type="ARBA" id="ARBA00023180"/>
    </source>
</evidence>
<keyword evidence="7 8" id="KW-0326">Glycosidase</keyword>
<sequence length="465" mass="50786">MRLSRWIAAGILSLPGAFAALSAPDFTNKDSISQTAAEVAKDLLSFYKGEDPGWVFAIGILPGPPPDGDYFWWIGGAMWGTLLDYRRQTGDTQYDKIITRALVEQSGEKKDFMPANWTATMGNDDQGFWAMTAMLAAETNFPPPPAEANLDWLALVQAVFNEQTMLERRVNIPNSNCNGGLRWQAFSINNGFDYINTISNGIYFNLGARLARYTGNDTYAEYAEKTYELLERLKYIDEEGNVHDGAHLPENCLDVNKLQFSYNAAVMIQGAAYMYDITNQSQKWKGRLDLLVDRSLSVFFPGGIAYEYACEGVGSCNVDMRSFKGYLHRWVSQATVLAPHLKDRVMTVFESSARAGVAACNRGDNGQLCGFEWTQNGGAQSPKQTSAVHQMNVLGALTGLMMKEAEPPVTNATGGTSKGDAGGGNSLPNLRAMREITAADRAGAGILTSLVLAGFLGSCVWISLN</sequence>
<dbReference type="Pfam" id="PF03663">
    <property type="entry name" value="Glyco_hydro_76"/>
    <property type="match status" value="1"/>
</dbReference>
<keyword evidence="9" id="KW-0472">Membrane</keyword>